<dbReference type="Gene3D" id="3.40.30.10">
    <property type="entry name" value="Glutaredoxin"/>
    <property type="match status" value="1"/>
</dbReference>
<evidence type="ECO:0000256" key="6">
    <source>
        <dbReference type="ARBA" id="ARBA00023128"/>
    </source>
</evidence>
<dbReference type="GO" id="GO:0045454">
    <property type="term" value="P:cell redox homeostasis"/>
    <property type="evidence" value="ECO:0007669"/>
    <property type="project" value="UniProtKB-ARBA"/>
</dbReference>
<keyword evidence="3 9" id="KW-0479">Metal-binding</keyword>
<keyword evidence="6 8" id="KW-0496">Mitochondrion</keyword>
<name>I2H770_HENB6</name>
<dbReference type="InterPro" id="IPR017276">
    <property type="entry name" value="Synth_of_cyt-c-oxidase_Sco1/2"/>
</dbReference>
<keyword evidence="5 9" id="KW-0186">Copper</keyword>
<feature type="binding site" evidence="9">
    <location>
        <position position="159"/>
    </location>
    <ligand>
        <name>Cu cation</name>
        <dbReference type="ChEBI" id="CHEBI:23378"/>
    </ligand>
</feature>
<evidence type="ECO:0000313" key="11">
    <source>
        <dbReference type="EMBL" id="CCH62222.1"/>
    </source>
</evidence>
<dbReference type="CDD" id="cd02968">
    <property type="entry name" value="SCO"/>
    <property type="match status" value="1"/>
</dbReference>
<dbReference type="SUPFAM" id="SSF52833">
    <property type="entry name" value="Thioredoxin-like"/>
    <property type="match status" value="1"/>
</dbReference>
<feature type="binding site" evidence="9">
    <location>
        <position position="155"/>
    </location>
    <ligand>
        <name>Cu cation</name>
        <dbReference type="ChEBI" id="CHEBI:23378"/>
    </ligand>
</feature>
<dbReference type="OMA" id="YYNRMKS"/>
<dbReference type="InParanoid" id="I2H770"/>
<dbReference type="STRING" id="1071380.I2H770"/>
<dbReference type="Pfam" id="PF02630">
    <property type="entry name" value="SCO1-SenC"/>
    <property type="match status" value="1"/>
</dbReference>
<evidence type="ECO:0000256" key="4">
    <source>
        <dbReference type="ARBA" id="ARBA00022792"/>
    </source>
</evidence>
<keyword evidence="7" id="KW-0472">Membrane</keyword>
<comment type="similarity">
    <text evidence="2 8">Belongs to the SCO1/2 family.</text>
</comment>
<evidence type="ECO:0000256" key="9">
    <source>
        <dbReference type="PIRSR" id="PIRSR037736-1"/>
    </source>
</evidence>
<feature type="binding site" evidence="9">
    <location>
        <position position="247"/>
    </location>
    <ligand>
        <name>Cu cation</name>
        <dbReference type="ChEBI" id="CHEBI:23378"/>
    </ligand>
</feature>
<dbReference type="GO" id="GO:0005507">
    <property type="term" value="F:copper ion binding"/>
    <property type="evidence" value="ECO:0007669"/>
    <property type="project" value="InterPro"/>
</dbReference>
<dbReference type="PANTHER" id="PTHR12151">
    <property type="entry name" value="ELECTRON TRANSPORT PROTIN SCO1/SENC FAMILY MEMBER"/>
    <property type="match status" value="1"/>
</dbReference>
<sequence>MQRLTTASKIGYRRTSQLFFRRNNTGLINNYRNVVRLSNPTENCFKMNSIRYKSYSRVPIGGTNKNASTKVATIEFDTWKGAGLMAIIAAGLYYYFRKEKKRINEEKIKQATQGYGKPAIGGPFDLIDANGEKFTQENLKKPNTISLIYFGFTHCPDICPDELDKLGIWLNTLKDGYKGYKLQPIFITCDPARDTPEVIKAYLQDFHPSIIGLTGTYEKVRSACKAFRVYFSTPENVKPGQDYLVDHSVFFYMMDSEGEYMDVLGMNNDEETGVLKIQKKIDEYIEEKKESKNESSKSKRWFS</sequence>
<dbReference type="FunFam" id="3.40.30.10:FF:000013">
    <property type="entry name" value="Blast:Protein SCO1 homolog, mitochondrial"/>
    <property type="match status" value="1"/>
</dbReference>
<dbReference type="EMBL" id="HE806322">
    <property type="protein sequence ID" value="CCH62222.1"/>
    <property type="molecule type" value="Genomic_DNA"/>
</dbReference>
<dbReference type="HOGENOM" id="CLU_050131_0_1_1"/>
<dbReference type="FunCoup" id="I2H770">
    <property type="interactions" value="676"/>
</dbReference>
<feature type="disulfide bond" description="Redox-active" evidence="10">
    <location>
        <begin position="155"/>
        <end position="159"/>
    </location>
</feature>
<accession>I2H770</accession>
<keyword evidence="4 8" id="KW-0999">Mitochondrion inner membrane</keyword>
<dbReference type="PIRSF" id="PIRSF037736">
    <property type="entry name" value="SCO1"/>
    <property type="match status" value="1"/>
</dbReference>
<dbReference type="GO" id="GO:0006878">
    <property type="term" value="P:intracellular copper ion homeostasis"/>
    <property type="evidence" value="ECO:0007669"/>
    <property type="project" value="UniProtKB-UniRule"/>
</dbReference>
<protein>
    <recommendedName>
        <fullName evidence="13">Thioredoxin domain-containing protein</fullName>
    </recommendedName>
</protein>
<evidence type="ECO:0008006" key="13">
    <source>
        <dbReference type="Google" id="ProtNLM"/>
    </source>
</evidence>
<evidence type="ECO:0000256" key="10">
    <source>
        <dbReference type="PIRSR" id="PIRSR603782-2"/>
    </source>
</evidence>
<dbReference type="OrthoDB" id="270009at2759"/>
<comment type="subcellular location">
    <subcellularLocation>
        <location evidence="1 8">Mitochondrion inner membrane</location>
    </subcellularLocation>
</comment>
<dbReference type="eggNOG" id="KOG2792">
    <property type="taxonomic scope" value="Eukaryota"/>
</dbReference>
<dbReference type="RefSeq" id="XP_004181741.1">
    <property type="nucleotide sequence ID" value="XM_004181693.1"/>
</dbReference>
<dbReference type="GO" id="GO:0005743">
    <property type="term" value="C:mitochondrial inner membrane"/>
    <property type="evidence" value="ECO:0007669"/>
    <property type="project" value="UniProtKB-SubCell"/>
</dbReference>
<dbReference type="InterPro" id="IPR036249">
    <property type="entry name" value="Thioredoxin-like_sf"/>
</dbReference>
<proteinExistence type="inferred from homology"/>
<dbReference type="GO" id="GO:0033617">
    <property type="term" value="P:mitochondrial respiratory chain complex IV assembly"/>
    <property type="evidence" value="ECO:0007669"/>
    <property type="project" value="TreeGrafter"/>
</dbReference>
<evidence type="ECO:0000256" key="1">
    <source>
        <dbReference type="ARBA" id="ARBA00004273"/>
    </source>
</evidence>
<dbReference type="KEGG" id="tbl:TBLA_0G02850"/>
<dbReference type="AlphaFoldDB" id="I2H770"/>
<keyword evidence="10" id="KW-1015">Disulfide bond</keyword>
<evidence type="ECO:0000256" key="5">
    <source>
        <dbReference type="ARBA" id="ARBA00023008"/>
    </source>
</evidence>
<evidence type="ECO:0000313" key="12">
    <source>
        <dbReference type="Proteomes" id="UP000002866"/>
    </source>
</evidence>
<dbReference type="PANTHER" id="PTHR12151:SF5">
    <property type="entry name" value="AT19154P"/>
    <property type="match status" value="1"/>
</dbReference>
<evidence type="ECO:0000256" key="8">
    <source>
        <dbReference type="PIRNR" id="PIRNR037736"/>
    </source>
</evidence>
<reference evidence="11 12" key="1">
    <citation type="journal article" date="2011" name="Proc. Natl. Acad. Sci. U.S.A.">
        <title>Evolutionary erosion of yeast sex chromosomes by mating-type switching accidents.</title>
        <authorList>
            <person name="Gordon J.L."/>
            <person name="Armisen D."/>
            <person name="Proux-Wera E."/>
            <person name="Oheigeartaigh S.S."/>
            <person name="Byrne K.P."/>
            <person name="Wolfe K.H."/>
        </authorList>
    </citation>
    <scope>NUCLEOTIDE SEQUENCE [LARGE SCALE GENOMIC DNA]</scope>
    <source>
        <strain evidence="12">ATCC 34711 / CBS 6284 / DSM 70876 / NBRC 10599 / NRRL Y-10934 / UCD 77-7</strain>
    </source>
</reference>
<dbReference type="GeneID" id="14497354"/>
<dbReference type="GO" id="GO:0034599">
    <property type="term" value="P:cellular response to oxidative stress"/>
    <property type="evidence" value="ECO:0007669"/>
    <property type="project" value="UniProtKB-ARBA"/>
</dbReference>
<evidence type="ECO:0000256" key="7">
    <source>
        <dbReference type="ARBA" id="ARBA00023136"/>
    </source>
</evidence>
<dbReference type="InterPro" id="IPR003782">
    <property type="entry name" value="SCO1/SenC"/>
</dbReference>
<gene>
    <name evidence="11" type="primary">TBLA0G02850</name>
    <name evidence="11" type="ORF">TBLA_0G02850</name>
</gene>
<dbReference type="Proteomes" id="UP000002866">
    <property type="component" value="Chromosome 7"/>
</dbReference>
<organism evidence="11 12">
    <name type="scientific">Henningerozyma blattae (strain ATCC 34711 / CBS 6284 / DSM 70876 / NBRC 10599 / NRRL Y-10934 / UCD 77-7)</name>
    <name type="common">Yeast</name>
    <name type="synonym">Tetrapisispora blattae</name>
    <dbReference type="NCBI Taxonomy" id="1071380"/>
    <lineage>
        <taxon>Eukaryota</taxon>
        <taxon>Fungi</taxon>
        <taxon>Dikarya</taxon>
        <taxon>Ascomycota</taxon>
        <taxon>Saccharomycotina</taxon>
        <taxon>Saccharomycetes</taxon>
        <taxon>Saccharomycetales</taxon>
        <taxon>Saccharomycetaceae</taxon>
        <taxon>Henningerozyma</taxon>
    </lineage>
</organism>
<evidence type="ECO:0000256" key="2">
    <source>
        <dbReference type="ARBA" id="ARBA00010996"/>
    </source>
</evidence>
<keyword evidence="12" id="KW-1185">Reference proteome</keyword>
<dbReference type="GO" id="GO:0016531">
    <property type="term" value="F:copper chaperone activity"/>
    <property type="evidence" value="ECO:0007669"/>
    <property type="project" value="InterPro"/>
</dbReference>
<evidence type="ECO:0000256" key="3">
    <source>
        <dbReference type="ARBA" id="ARBA00022723"/>
    </source>
</evidence>